<dbReference type="EC" id="2.7.13.3" evidence="2"/>
<keyword evidence="7" id="KW-0812">Transmembrane</keyword>
<reference evidence="11 12" key="1">
    <citation type="journal article" date="2018" name="Int. J. Syst. Evol. Microbiol.">
        <title>Paraburkholderia azotifigens sp. nov., a nitrogen-fixing bacterium isolated from paddy soil.</title>
        <authorList>
            <person name="Choi G.M."/>
            <person name="Im W.T."/>
        </authorList>
    </citation>
    <scope>NUCLEOTIDE SEQUENCE [LARGE SCALE GENOMIC DNA]</scope>
    <source>
        <strain evidence="11 12">NF 2-5-3</strain>
    </source>
</reference>
<feature type="transmembrane region" description="Helical" evidence="7">
    <location>
        <begin position="15"/>
        <end position="32"/>
    </location>
</feature>
<dbReference type="Pfam" id="PF08448">
    <property type="entry name" value="PAS_4"/>
    <property type="match status" value="1"/>
</dbReference>
<evidence type="ECO:0000259" key="10">
    <source>
        <dbReference type="PROSITE" id="PS50113"/>
    </source>
</evidence>
<keyword evidence="3" id="KW-0597">Phosphoprotein</keyword>
<dbReference type="InterPro" id="IPR001610">
    <property type="entry name" value="PAC"/>
</dbReference>
<organism evidence="11 12">
    <name type="scientific">Paraburkholderia azotifigens</name>
    <dbReference type="NCBI Taxonomy" id="2057004"/>
    <lineage>
        <taxon>Bacteria</taxon>
        <taxon>Pseudomonadati</taxon>
        <taxon>Pseudomonadota</taxon>
        <taxon>Betaproteobacteria</taxon>
        <taxon>Burkholderiales</taxon>
        <taxon>Burkholderiaceae</taxon>
        <taxon>Paraburkholderia</taxon>
    </lineage>
</organism>
<evidence type="ECO:0000256" key="2">
    <source>
        <dbReference type="ARBA" id="ARBA00012438"/>
    </source>
</evidence>
<evidence type="ECO:0000259" key="9">
    <source>
        <dbReference type="PROSITE" id="PS50112"/>
    </source>
</evidence>
<dbReference type="InterPro" id="IPR036097">
    <property type="entry name" value="HisK_dim/P_sf"/>
</dbReference>
<dbReference type="Pfam" id="PF08447">
    <property type="entry name" value="PAS_3"/>
    <property type="match status" value="2"/>
</dbReference>
<evidence type="ECO:0000256" key="5">
    <source>
        <dbReference type="ARBA" id="ARBA00022777"/>
    </source>
</evidence>
<dbReference type="SUPFAM" id="SSF47384">
    <property type="entry name" value="Homodimeric domain of signal transducing histidine kinase"/>
    <property type="match status" value="1"/>
</dbReference>
<dbReference type="RefSeq" id="WP_147237590.1">
    <property type="nucleotide sequence ID" value="NZ_VOQS01000005.1"/>
</dbReference>
<keyword evidence="4" id="KW-0808">Transferase</keyword>
<dbReference type="PANTHER" id="PTHR43304:SF1">
    <property type="entry name" value="PAC DOMAIN-CONTAINING PROTEIN"/>
    <property type="match status" value="1"/>
</dbReference>
<evidence type="ECO:0000313" key="12">
    <source>
        <dbReference type="Proteomes" id="UP000321776"/>
    </source>
</evidence>
<dbReference type="GO" id="GO:0000155">
    <property type="term" value="F:phosphorelay sensor kinase activity"/>
    <property type="evidence" value="ECO:0007669"/>
    <property type="project" value="InterPro"/>
</dbReference>
<feature type="domain" description="PAS" evidence="9">
    <location>
        <begin position="391"/>
        <end position="437"/>
    </location>
</feature>
<dbReference type="InterPro" id="IPR003594">
    <property type="entry name" value="HATPase_dom"/>
</dbReference>
<dbReference type="Pfam" id="PF02518">
    <property type="entry name" value="HATPase_c"/>
    <property type="match status" value="1"/>
</dbReference>
<evidence type="ECO:0000256" key="3">
    <source>
        <dbReference type="ARBA" id="ARBA00022553"/>
    </source>
</evidence>
<dbReference type="CDD" id="cd00082">
    <property type="entry name" value="HisKA"/>
    <property type="match status" value="1"/>
</dbReference>
<dbReference type="InterPro" id="IPR000014">
    <property type="entry name" value="PAS"/>
</dbReference>
<dbReference type="AlphaFoldDB" id="A0A5C6V3Y7"/>
<feature type="compositionally biased region" description="Basic and acidic residues" evidence="6">
    <location>
        <begin position="640"/>
        <end position="651"/>
    </location>
</feature>
<gene>
    <name evidence="11" type="ORF">FRZ40_37725</name>
</gene>
<dbReference type="InterPro" id="IPR003661">
    <property type="entry name" value="HisK_dim/P_dom"/>
</dbReference>
<dbReference type="FunFam" id="3.30.450.20:FF:000099">
    <property type="entry name" value="Sensory box sensor histidine kinase"/>
    <property type="match status" value="1"/>
</dbReference>
<keyword evidence="7" id="KW-1133">Transmembrane helix</keyword>
<dbReference type="InterPro" id="IPR036890">
    <property type="entry name" value="HATPase_C_sf"/>
</dbReference>
<dbReference type="PROSITE" id="PS50109">
    <property type="entry name" value="HIS_KIN"/>
    <property type="match status" value="1"/>
</dbReference>
<dbReference type="InterPro" id="IPR000700">
    <property type="entry name" value="PAS-assoc_C"/>
</dbReference>
<dbReference type="Gene3D" id="3.30.565.10">
    <property type="entry name" value="Histidine kinase-like ATPase, C-terminal domain"/>
    <property type="match status" value="1"/>
</dbReference>
<dbReference type="SMART" id="SM00091">
    <property type="entry name" value="PAS"/>
    <property type="match status" value="3"/>
</dbReference>
<evidence type="ECO:0000256" key="7">
    <source>
        <dbReference type="SAM" id="Phobius"/>
    </source>
</evidence>
<feature type="domain" description="PAC" evidence="10">
    <location>
        <begin position="313"/>
        <end position="365"/>
    </location>
</feature>
<dbReference type="SMART" id="SM00388">
    <property type="entry name" value="HisKA"/>
    <property type="match status" value="1"/>
</dbReference>
<feature type="region of interest" description="Disordered" evidence="6">
    <location>
        <begin position="640"/>
        <end position="660"/>
    </location>
</feature>
<feature type="domain" description="PAC" evidence="10">
    <location>
        <begin position="188"/>
        <end position="240"/>
    </location>
</feature>
<evidence type="ECO:0000256" key="4">
    <source>
        <dbReference type="ARBA" id="ARBA00022679"/>
    </source>
</evidence>
<dbReference type="SUPFAM" id="SSF55785">
    <property type="entry name" value="PYP-like sensor domain (PAS domain)"/>
    <property type="match status" value="3"/>
</dbReference>
<evidence type="ECO:0000256" key="6">
    <source>
        <dbReference type="SAM" id="MobiDB-lite"/>
    </source>
</evidence>
<keyword evidence="5" id="KW-0418">Kinase</keyword>
<dbReference type="InterPro" id="IPR013656">
    <property type="entry name" value="PAS_4"/>
</dbReference>
<comment type="catalytic activity">
    <reaction evidence="1">
        <text>ATP + protein L-histidine = ADP + protein N-phospho-L-histidine.</text>
        <dbReference type="EC" id="2.7.13.3"/>
    </reaction>
</comment>
<feature type="domain" description="Histidine kinase" evidence="8">
    <location>
        <begin position="511"/>
        <end position="743"/>
    </location>
</feature>
<dbReference type="PANTHER" id="PTHR43304">
    <property type="entry name" value="PHYTOCHROME-LIKE PROTEIN CPH1"/>
    <property type="match status" value="1"/>
</dbReference>
<feature type="transmembrane region" description="Helical" evidence="7">
    <location>
        <begin position="61"/>
        <end position="79"/>
    </location>
</feature>
<dbReference type="InterPro" id="IPR004358">
    <property type="entry name" value="Sig_transdc_His_kin-like_C"/>
</dbReference>
<dbReference type="SMART" id="SM00086">
    <property type="entry name" value="PAC"/>
    <property type="match status" value="3"/>
</dbReference>
<dbReference type="InterPro" id="IPR005467">
    <property type="entry name" value="His_kinase_dom"/>
</dbReference>
<feature type="transmembrane region" description="Helical" evidence="7">
    <location>
        <begin position="38"/>
        <end position="54"/>
    </location>
</feature>
<dbReference type="Pfam" id="PF00512">
    <property type="entry name" value="HisKA"/>
    <property type="match status" value="1"/>
</dbReference>
<dbReference type="Gene3D" id="1.10.287.130">
    <property type="match status" value="1"/>
</dbReference>
<evidence type="ECO:0000256" key="1">
    <source>
        <dbReference type="ARBA" id="ARBA00000085"/>
    </source>
</evidence>
<dbReference type="InterPro" id="IPR035965">
    <property type="entry name" value="PAS-like_dom_sf"/>
</dbReference>
<proteinExistence type="predicted"/>
<feature type="domain" description="PAC" evidence="10">
    <location>
        <begin position="440"/>
        <end position="491"/>
    </location>
</feature>
<dbReference type="PRINTS" id="PR00344">
    <property type="entry name" value="BCTRLSENSOR"/>
</dbReference>
<dbReference type="PROSITE" id="PS50112">
    <property type="entry name" value="PAS"/>
    <property type="match status" value="2"/>
</dbReference>
<dbReference type="NCBIfam" id="TIGR00229">
    <property type="entry name" value="sensory_box"/>
    <property type="match status" value="2"/>
</dbReference>
<evidence type="ECO:0000313" key="11">
    <source>
        <dbReference type="EMBL" id="TXC80052.1"/>
    </source>
</evidence>
<dbReference type="CDD" id="cd00130">
    <property type="entry name" value="PAS"/>
    <property type="match status" value="3"/>
</dbReference>
<dbReference type="PROSITE" id="PS50113">
    <property type="entry name" value="PAC"/>
    <property type="match status" value="3"/>
</dbReference>
<dbReference type="InterPro" id="IPR013655">
    <property type="entry name" value="PAS_fold_3"/>
</dbReference>
<accession>A0A5C6V3Y7</accession>
<keyword evidence="7" id="KW-0472">Membrane</keyword>
<dbReference type="SUPFAM" id="SSF55874">
    <property type="entry name" value="ATPase domain of HSP90 chaperone/DNA topoisomerase II/histidine kinase"/>
    <property type="match status" value="1"/>
</dbReference>
<sequence length="750" mass="83112">MMFRQGAGMTSPRDARVLFALAAVVGLIVFVIDALTPLDIAIAVLYVVVVLLVASTGSRQAAVATACTCVVLTLVAFMMSHDENYSGGSIARCVVSLLAIGTTSFLALRNQATTARLQEQIQLLNLTHDAIVAYDMSDRITFWNQGAEELYGWSASQAIGQPIHELTRTTSSIPVDELRDEVVRNGRWEGELQRVRSDGSTVIVSSRFALWRDDKGRPRAVLATNNDITVRKRMEGELQRQQEELRATIDAIPGMVWSSSRDGELSYTNRRWNELGITLTGNSGDVWTSIVHPDDWPAMHAAWRGAIATGKPFENVSRVRQSNGAYRWMHIGAEPLRDQDGRILRWYGVNTDIEERKQAEQALERSEAFLSDAQRLSRTGSIATRLPAGDMWWSDEVYRIFEYSPDYMPGMQLILARTHPDDLPLVREAYEAGLSGSPYVDVEHRLQMPDGRIKYVHYVAHLAVPQSANIEYVGALMDVTERQLAQDALDRSTAELAHVTRVTMLGELAASIAHEVTQPLAAIVTAGDAASRWLNRAKPDLGEVGQSIGQMVRDAKRASDVIRQIRSMAQKRDPGQAVLDLNGIVRESIELVRRELDAARIELETGFAEPPPLVCGDRVQLQQVVINLVMNGVQAMANVKEKTQEQTREQTRQQPRGRARRMRIATSRVEGDYGQVAVEDSGTGISEENVGRLFNAFFTTKTDGMGMGLSICRSIVEAHGGRIWAESQEGQGATMQFVLPIDKGTCDEQR</sequence>
<feature type="domain" description="PAS" evidence="9">
    <location>
        <begin position="116"/>
        <end position="186"/>
    </location>
</feature>
<dbReference type="Gene3D" id="3.30.450.20">
    <property type="entry name" value="PAS domain"/>
    <property type="match status" value="3"/>
</dbReference>
<comment type="caution">
    <text evidence="11">The sequence shown here is derived from an EMBL/GenBank/DDBJ whole genome shotgun (WGS) entry which is preliminary data.</text>
</comment>
<evidence type="ECO:0000259" key="8">
    <source>
        <dbReference type="PROSITE" id="PS50109"/>
    </source>
</evidence>
<dbReference type="SMART" id="SM00387">
    <property type="entry name" value="HATPase_c"/>
    <property type="match status" value="1"/>
</dbReference>
<dbReference type="Proteomes" id="UP000321776">
    <property type="component" value="Unassembled WGS sequence"/>
</dbReference>
<name>A0A5C6V3Y7_9BURK</name>
<protein>
    <recommendedName>
        <fullName evidence="2">histidine kinase</fullName>
        <ecNumber evidence="2">2.7.13.3</ecNumber>
    </recommendedName>
</protein>
<dbReference type="InterPro" id="IPR052162">
    <property type="entry name" value="Sensor_kinase/Photoreceptor"/>
</dbReference>
<dbReference type="EMBL" id="VOQS01000005">
    <property type="protein sequence ID" value="TXC80052.1"/>
    <property type="molecule type" value="Genomic_DNA"/>
</dbReference>